<reference evidence="1" key="1">
    <citation type="submission" date="2014-09" db="EMBL/GenBank/DDBJ databases">
        <authorList>
            <person name="Magalhaes I.L.F."/>
            <person name="Oliveira U."/>
            <person name="Santos F.R."/>
            <person name="Vidigal T.H.D.A."/>
            <person name="Brescovit A.D."/>
            <person name="Santos A.J."/>
        </authorList>
    </citation>
    <scope>NUCLEOTIDE SEQUENCE</scope>
    <source>
        <tissue evidence="1">Shoot tissue taken approximately 20 cm above the soil surface</tissue>
    </source>
</reference>
<accession>A0A0A9HG66</accession>
<evidence type="ECO:0000313" key="1">
    <source>
        <dbReference type="EMBL" id="JAE33866.1"/>
    </source>
</evidence>
<name>A0A0A9HG66_ARUDO</name>
<organism evidence="1">
    <name type="scientific">Arundo donax</name>
    <name type="common">Giant reed</name>
    <name type="synonym">Donax arundinaceus</name>
    <dbReference type="NCBI Taxonomy" id="35708"/>
    <lineage>
        <taxon>Eukaryota</taxon>
        <taxon>Viridiplantae</taxon>
        <taxon>Streptophyta</taxon>
        <taxon>Embryophyta</taxon>
        <taxon>Tracheophyta</taxon>
        <taxon>Spermatophyta</taxon>
        <taxon>Magnoliopsida</taxon>
        <taxon>Liliopsida</taxon>
        <taxon>Poales</taxon>
        <taxon>Poaceae</taxon>
        <taxon>PACMAD clade</taxon>
        <taxon>Arundinoideae</taxon>
        <taxon>Arundineae</taxon>
        <taxon>Arundo</taxon>
    </lineage>
</organism>
<reference evidence="1" key="2">
    <citation type="journal article" date="2015" name="Data Brief">
        <title>Shoot transcriptome of the giant reed, Arundo donax.</title>
        <authorList>
            <person name="Barrero R.A."/>
            <person name="Guerrero F.D."/>
            <person name="Moolhuijzen P."/>
            <person name="Goolsby J.A."/>
            <person name="Tidwell J."/>
            <person name="Bellgard S.E."/>
            <person name="Bellgard M.I."/>
        </authorList>
    </citation>
    <scope>NUCLEOTIDE SEQUENCE</scope>
    <source>
        <tissue evidence="1">Shoot tissue taken approximately 20 cm above the soil surface</tissue>
    </source>
</reference>
<protein>
    <submittedName>
        <fullName evidence="1">Uncharacterized protein</fullName>
    </submittedName>
</protein>
<sequence>MDIATQTYPLEKPTLHTALPIRS</sequence>
<proteinExistence type="predicted"/>
<dbReference type="EMBL" id="GBRH01164030">
    <property type="protein sequence ID" value="JAE33866.1"/>
    <property type="molecule type" value="Transcribed_RNA"/>
</dbReference>
<dbReference type="AlphaFoldDB" id="A0A0A9HG66"/>